<evidence type="ECO:0000313" key="2">
    <source>
        <dbReference type="Proteomes" id="UP000245980"/>
    </source>
</evidence>
<reference evidence="1 2" key="1">
    <citation type="journal article" date="2018" name="Front. Microbiol.">
        <title>Comparative Genomics of the Herbivore Gut Symbiont Lactobacillus reuteri Reveals Genetic Diversity and Lifestyle Adaptation.</title>
        <authorList>
            <person name="Zhao J."/>
        </authorList>
    </citation>
    <scope>NUCLEOTIDE SEQUENCE [LARGE SCALE GENOMIC DNA]</scope>
    <source>
        <strain evidence="1 2">LR10</strain>
    </source>
</reference>
<name>A0A2R7DMI6_LIMRT</name>
<dbReference type="Proteomes" id="UP000245980">
    <property type="component" value="Unassembled WGS sequence"/>
</dbReference>
<comment type="caution">
    <text evidence="1">The sequence shown here is derived from an EMBL/GenBank/DDBJ whole genome shotgun (WGS) entry which is preliminary data.</text>
</comment>
<dbReference type="RefSeq" id="WP_003668628.1">
    <property type="nucleotide sequence ID" value="NZ_CP011024.1"/>
</dbReference>
<dbReference type="EMBL" id="QGHT01000076">
    <property type="protein sequence ID" value="PWT39605.1"/>
    <property type="molecule type" value="Genomic_DNA"/>
</dbReference>
<evidence type="ECO:0008006" key="3">
    <source>
        <dbReference type="Google" id="ProtNLM"/>
    </source>
</evidence>
<gene>
    <name evidence="1" type="ORF">DKZ22_10610</name>
</gene>
<evidence type="ECO:0000313" key="1">
    <source>
        <dbReference type="EMBL" id="PWT39605.1"/>
    </source>
</evidence>
<dbReference type="AlphaFoldDB" id="A0A2R7DMI6"/>
<accession>A0A2R7DMI6</accession>
<sequence length="522" mass="59770">MRKLYSKYYYIVFFTINALLIYAYLFKMKVIPLGWDTQFHLNRIEELYRSIQAGHIFSSTGTYAFSQIGLAINHFYPYLFLYPFSILRGGTYVDPIVAYNICSFLITLVSFFISYYVMRDIFGTKKVAFLFSILYNNGGYLLLQISQRGDIAEYIALIFLPLIFMGYEKLFDYNSKKWLWLSIGMICVGYAHILSTIIFSFFLVCLLVLDHRQINLLIARRLVISAFLAFLVCLPMLLTMIRAKMKVPIIVPIVPDTLINEAIKPSDLIINSVNNMVPNDLLAVNLGFITFIAGIFGLLVYLTKDRLMSRIESVGLLFLLLSTKLFPWFLLQKTPIHIIQFPWRFLGISTFCFSLVIANLIGNKLRDSNSIIVLLYLVSCLVSISYMYQYTHTNGIGFANQKNYTEIATSAVYTDYMPAKTLIGMDKAKVFRSALDVHKHIAVVNGRKVHLKKNQIGSQYNVISYKLNNLQKGKVNKVILPVLNYGRNYSTKGVRVESSVKGETLVSFTPYKSTQTVTIYLK</sequence>
<protein>
    <recommendedName>
        <fullName evidence="3">Membrane protein 6-pyruvoyl-tetrahydropterin synthase-related domain-containing protein</fullName>
    </recommendedName>
</protein>
<organism evidence="1 2">
    <name type="scientific">Limosilactobacillus reuteri</name>
    <name type="common">Lactobacillus reuteri</name>
    <dbReference type="NCBI Taxonomy" id="1598"/>
    <lineage>
        <taxon>Bacteria</taxon>
        <taxon>Bacillati</taxon>
        <taxon>Bacillota</taxon>
        <taxon>Bacilli</taxon>
        <taxon>Lactobacillales</taxon>
        <taxon>Lactobacillaceae</taxon>
        <taxon>Limosilactobacillus</taxon>
    </lineage>
</organism>
<proteinExistence type="predicted"/>
<dbReference type="OMA" id="TSEIMFA"/>